<evidence type="ECO:0000259" key="4">
    <source>
        <dbReference type="Pfam" id="PF25579"/>
    </source>
</evidence>
<protein>
    <recommendedName>
        <fullName evidence="3">E3 ubiquitin-protein ligase</fullName>
        <ecNumber evidence="3">2.3.2.26</ecNumber>
    </recommendedName>
</protein>
<reference evidence="5" key="1">
    <citation type="submission" date="2021-05" db="EMBL/GenBank/DDBJ databases">
        <authorList>
            <person name="Alioto T."/>
            <person name="Alioto T."/>
            <person name="Gomez Garrido J."/>
        </authorList>
    </citation>
    <scope>NUCLEOTIDE SEQUENCE</scope>
</reference>
<evidence type="ECO:0000313" key="5">
    <source>
        <dbReference type="EMBL" id="CAG6679805.1"/>
    </source>
</evidence>
<dbReference type="Gene3D" id="1.25.10.10">
    <property type="entry name" value="Leucine-rich Repeat Variant"/>
    <property type="match status" value="1"/>
</dbReference>
<dbReference type="GO" id="GO:0016607">
    <property type="term" value="C:nuclear speck"/>
    <property type="evidence" value="ECO:0007669"/>
    <property type="project" value="TreeGrafter"/>
</dbReference>
<dbReference type="EC" id="2.3.2.26" evidence="3"/>
<feature type="domain" description="E3 ubiquitin-protein ligase TRIP12-like TPR repeats" evidence="4">
    <location>
        <begin position="14"/>
        <end position="134"/>
    </location>
</feature>
<dbReference type="PANTHER" id="PTHR45670">
    <property type="entry name" value="E3 UBIQUITIN-PROTEIN LIGASE TRIP12"/>
    <property type="match status" value="1"/>
</dbReference>
<dbReference type="GO" id="GO:0043161">
    <property type="term" value="P:proteasome-mediated ubiquitin-dependent protein catabolic process"/>
    <property type="evidence" value="ECO:0007669"/>
    <property type="project" value="TreeGrafter"/>
</dbReference>
<dbReference type="InterPro" id="IPR011989">
    <property type="entry name" value="ARM-like"/>
</dbReference>
<keyword evidence="2 3" id="KW-0808">Transferase</keyword>
<dbReference type="InterPro" id="IPR016024">
    <property type="entry name" value="ARM-type_fold"/>
</dbReference>
<name>A0A8D8X324_9HEMI</name>
<comment type="function">
    <text evidence="3">E3 ubiquitin-protein ligase which accepts ubiquitin from an E2 ubiquitin-conjugating enzyme in the form of a thioester and then directly transfers the ubiquitin to targeted substrates.</text>
</comment>
<dbReference type="InterPro" id="IPR057948">
    <property type="entry name" value="TPR_TRIP12_N"/>
</dbReference>
<evidence type="ECO:0000256" key="3">
    <source>
        <dbReference type="RuleBase" id="RU369009"/>
    </source>
</evidence>
<evidence type="ECO:0000256" key="1">
    <source>
        <dbReference type="ARBA" id="ARBA00000885"/>
    </source>
</evidence>
<organism evidence="5">
    <name type="scientific">Cacopsylla melanoneura</name>
    <dbReference type="NCBI Taxonomy" id="428564"/>
    <lineage>
        <taxon>Eukaryota</taxon>
        <taxon>Metazoa</taxon>
        <taxon>Ecdysozoa</taxon>
        <taxon>Arthropoda</taxon>
        <taxon>Hexapoda</taxon>
        <taxon>Insecta</taxon>
        <taxon>Pterygota</taxon>
        <taxon>Neoptera</taxon>
        <taxon>Paraneoptera</taxon>
        <taxon>Hemiptera</taxon>
        <taxon>Sternorrhyncha</taxon>
        <taxon>Psylloidea</taxon>
        <taxon>Psyllidae</taxon>
        <taxon>Psyllinae</taxon>
        <taxon>Cacopsylla</taxon>
    </lineage>
</organism>
<proteinExistence type="inferred from homology"/>
<dbReference type="InterPro" id="IPR045322">
    <property type="entry name" value="HECTD1/TRIP12-like"/>
</dbReference>
<dbReference type="PANTHER" id="PTHR45670:SF1">
    <property type="entry name" value="E3 UBIQUITIN-PROTEIN LIGASE HECTD1"/>
    <property type="match status" value="1"/>
</dbReference>
<dbReference type="FunFam" id="1.25.10.10:FF:000051">
    <property type="entry name" value="E3 ubiquitin-protein ligase HECTD1 isoform X1"/>
    <property type="match status" value="1"/>
</dbReference>
<dbReference type="GO" id="GO:0061630">
    <property type="term" value="F:ubiquitin protein ligase activity"/>
    <property type="evidence" value="ECO:0007669"/>
    <property type="project" value="UniProtKB-UniRule"/>
</dbReference>
<dbReference type="EMBL" id="HBUF01250102">
    <property type="protein sequence ID" value="CAG6679805.1"/>
    <property type="molecule type" value="Transcribed_RNA"/>
</dbReference>
<comment type="catalytic activity">
    <reaction evidence="1 3">
        <text>S-ubiquitinyl-[E2 ubiquitin-conjugating enzyme]-L-cysteine + [acceptor protein]-L-lysine = [E2 ubiquitin-conjugating enzyme]-L-cysteine + N(6)-ubiquitinyl-[acceptor protein]-L-lysine.</text>
        <dbReference type="EC" id="2.3.2.26"/>
    </reaction>
</comment>
<keyword evidence="3" id="KW-0833">Ubl conjugation pathway</keyword>
<evidence type="ECO:0000256" key="2">
    <source>
        <dbReference type="ARBA" id="ARBA00022679"/>
    </source>
</evidence>
<dbReference type="AlphaFoldDB" id="A0A8D8X324"/>
<dbReference type="GO" id="GO:0070534">
    <property type="term" value="P:protein K63-linked ubiquitination"/>
    <property type="evidence" value="ECO:0007669"/>
    <property type="project" value="TreeGrafter"/>
</dbReference>
<comment type="similarity">
    <text evidence="3">Belongs to the UPL family. K-HECT subfamily.</text>
</comment>
<dbReference type="Pfam" id="PF25579">
    <property type="entry name" value="TPR_TRIP12_N"/>
    <property type="match status" value="1"/>
</dbReference>
<dbReference type="SUPFAM" id="SSF48371">
    <property type="entry name" value="ARM repeat"/>
    <property type="match status" value="1"/>
</dbReference>
<accession>A0A8D8X324</accession>
<dbReference type="UniPathway" id="UPA00143"/>
<sequence length="420" mass="45010">MTEVDPETLLEWLNMSTGDERDMQLIALEQLCMLLLMSDNVDRCFESCPPRSFLPALCRIMLDETAPESVLEVTARAMTYYLDVSAECTRRIVAIDGAMKAICARLTLGAGGIASRTSKDLAEQCVKVLELICTREAGAVFEAGGLASVLSFIKQHGPSVHKDTLHSAMAVVSRLCGKMEPQDPQLPEAVEALSALLRHEDTHISDAALRCFASLSDRFTRRGVDPAPLAQHGLASELLIRLSNAAGNASLNTSLGGGPNVSSANASGSLAPEGKASSGSVSTIVSLLSALCRGSASITADLLRSDLPDAIGKCEVSITADLLRSDLPDAIEKALKGDERCCLDTMRLVDLLLVLLLEGRKAVLRGTGGASSSSGIMPRLRRLDSAGEKTHRQLIEYSIQRHGRSHRNHRLGWCRSELHG</sequence>
<comment type="pathway">
    <text evidence="3">Protein modification; protein ubiquitination.</text>
</comment>